<dbReference type="Gene3D" id="2.60.40.690">
    <property type="entry name" value="Alpha-macroglobulin, receptor-binding domain"/>
    <property type="match status" value="1"/>
</dbReference>
<dbReference type="SMART" id="SM01360">
    <property type="entry name" value="A2M"/>
    <property type="match status" value="1"/>
</dbReference>
<dbReference type="Pfam" id="PF21319">
    <property type="entry name" value="zf-FCS_1"/>
    <property type="match status" value="1"/>
</dbReference>
<dbReference type="FunFam" id="1.50.10.20:FF:000001">
    <property type="entry name" value="CD109 isoform 1"/>
    <property type="match status" value="1"/>
</dbReference>
<feature type="region of interest" description="Disordered" evidence="18">
    <location>
        <begin position="1886"/>
        <end position="1969"/>
    </location>
</feature>
<dbReference type="Pfam" id="PF07678">
    <property type="entry name" value="TED_complement"/>
    <property type="match status" value="1"/>
</dbReference>
<dbReference type="FunFam" id="2.60.40.1930:FF:000001">
    <property type="entry name" value="CD109 isoform 3"/>
    <property type="match status" value="1"/>
</dbReference>
<keyword evidence="12" id="KW-0882">Thioester bond</keyword>
<dbReference type="SUPFAM" id="SSF47769">
    <property type="entry name" value="SAM/Pointed domain"/>
    <property type="match status" value="1"/>
</dbReference>
<dbReference type="SMART" id="SM01419">
    <property type="entry name" value="Thiol-ester_cl"/>
    <property type="match status" value="1"/>
</dbReference>
<dbReference type="Pfam" id="PF00536">
    <property type="entry name" value="SAM_1"/>
    <property type="match status" value="1"/>
</dbReference>
<dbReference type="PROSITE" id="PS00477">
    <property type="entry name" value="ALPHA_2_MACROGLOBULIN"/>
    <property type="match status" value="1"/>
</dbReference>
<dbReference type="InterPro" id="IPR041555">
    <property type="entry name" value="MG3"/>
</dbReference>
<feature type="domain" description="SAM" evidence="20">
    <location>
        <begin position="2398"/>
        <end position="2462"/>
    </location>
</feature>
<evidence type="ECO:0000256" key="8">
    <source>
        <dbReference type="ARBA" id="ARBA00022729"/>
    </source>
</evidence>
<dbReference type="InterPro" id="IPR050473">
    <property type="entry name" value="A2M/Complement_sys"/>
</dbReference>
<evidence type="ECO:0000259" key="21">
    <source>
        <dbReference type="PROSITE" id="PS51024"/>
    </source>
</evidence>
<dbReference type="Pfam" id="PF17789">
    <property type="entry name" value="MG4"/>
    <property type="match status" value="1"/>
</dbReference>
<evidence type="ECO:0000256" key="3">
    <source>
        <dbReference type="ARBA" id="ARBA00010952"/>
    </source>
</evidence>
<feature type="region of interest" description="Disordered" evidence="18">
    <location>
        <begin position="1466"/>
        <end position="1487"/>
    </location>
</feature>
<dbReference type="Gene3D" id="2.60.40.1930">
    <property type="match status" value="2"/>
</dbReference>
<dbReference type="Proteomes" id="UP000664991">
    <property type="component" value="Unassembled WGS sequence"/>
</dbReference>
<feature type="compositionally biased region" description="Low complexity" evidence="18">
    <location>
        <begin position="1923"/>
        <end position="1940"/>
    </location>
</feature>
<keyword evidence="9 17" id="KW-0863">Zinc-finger</keyword>
<dbReference type="InterPro" id="IPR011625">
    <property type="entry name" value="A2M_N_BRD"/>
</dbReference>
<evidence type="ECO:0000256" key="19">
    <source>
        <dbReference type="SAM" id="SignalP"/>
    </source>
</evidence>
<dbReference type="InterPro" id="IPR009048">
    <property type="entry name" value="A-macroglobulin_rcpt-bd"/>
</dbReference>
<dbReference type="InterPro" id="IPR008930">
    <property type="entry name" value="Terpenoid_cyclase/PrenylTrfase"/>
</dbReference>
<feature type="region of interest" description="Disordered" evidence="18">
    <location>
        <begin position="2015"/>
        <end position="2046"/>
    </location>
</feature>
<feature type="chain" id="PRO_5033029391" description="Alpha-2-macroglobulin-like protein 1" evidence="19">
    <location>
        <begin position="19"/>
        <end position="2462"/>
    </location>
</feature>
<comment type="caution">
    <text evidence="22">The sequence shown here is derived from an EMBL/GenBank/DDBJ whole genome shotgun (WGS) entry which is preliminary data.</text>
</comment>
<dbReference type="SUPFAM" id="SSF48239">
    <property type="entry name" value="Terpenoid cyclases/Protein prenyltransferases"/>
    <property type="match status" value="1"/>
</dbReference>
<feature type="region of interest" description="Disordered" evidence="18">
    <location>
        <begin position="2226"/>
        <end position="2248"/>
    </location>
</feature>
<dbReference type="CDD" id="cd09577">
    <property type="entry name" value="SAM_Ph1_2_3"/>
    <property type="match status" value="1"/>
</dbReference>
<protein>
    <recommendedName>
        <fullName evidence="24">Alpha-2-macroglobulin-like protein 1</fullName>
    </recommendedName>
</protein>
<dbReference type="Pfam" id="PF07677">
    <property type="entry name" value="A2M_recep"/>
    <property type="match status" value="1"/>
</dbReference>
<dbReference type="InterPro" id="IPR013783">
    <property type="entry name" value="Ig-like_fold"/>
</dbReference>
<dbReference type="Gene3D" id="1.10.150.50">
    <property type="entry name" value="Transcription Factor, Ets-1"/>
    <property type="match status" value="1"/>
</dbReference>
<dbReference type="FunFam" id="2.60.120.1540:FF:000007">
    <property type="entry name" value="Alpha-2-macroglobulin like 1"/>
    <property type="match status" value="1"/>
</dbReference>
<dbReference type="SMART" id="SM00454">
    <property type="entry name" value="SAM"/>
    <property type="match status" value="1"/>
</dbReference>
<dbReference type="Gene3D" id="2.60.40.1940">
    <property type="match status" value="1"/>
</dbReference>
<keyword evidence="11" id="KW-0722">Serine protease inhibitor</keyword>
<keyword evidence="4" id="KW-0217">Developmental protein</keyword>
<evidence type="ECO:0000256" key="12">
    <source>
        <dbReference type="ARBA" id="ARBA00022966"/>
    </source>
</evidence>
<reference evidence="22 23" key="1">
    <citation type="submission" date="2020-12" db="EMBL/GenBank/DDBJ databases">
        <title>De novo assembly of Tibetan sheep genome.</title>
        <authorList>
            <person name="Li X."/>
        </authorList>
    </citation>
    <scope>NUCLEOTIDE SEQUENCE [LARGE SCALE GENOMIC DNA]</scope>
    <source>
        <tissue evidence="22">Heart</tissue>
    </source>
</reference>
<keyword evidence="6" id="KW-0646">Protease inhibitor</keyword>
<accession>A0A836AKA5</accession>
<dbReference type="InterPro" id="IPR040839">
    <property type="entry name" value="MG4"/>
</dbReference>
<feature type="compositionally biased region" description="Basic and acidic residues" evidence="18">
    <location>
        <begin position="2129"/>
        <end position="2142"/>
    </location>
</feature>
<dbReference type="SUPFAM" id="SSF81296">
    <property type="entry name" value="E set domains"/>
    <property type="match status" value="1"/>
</dbReference>
<dbReference type="InterPro" id="IPR001599">
    <property type="entry name" value="Macroglobln_a2"/>
</dbReference>
<dbReference type="EMBL" id="JAEMGP010000003">
    <property type="protein sequence ID" value="KAG5212547.1"/>
    <property type="molecule type" value="Genomic_DNA"/>
</dbReference>
<feature type="compositionally biased region" description="Low complexity" evidence="18">
    <location>
        <begin position="2024"/>
        <end position="2041"/>
    </location>
</feature>
<dbReference type="InterPro" id="IPR047565">
    <property type="entry name" value="Alpha-macroglob_thiol-ester_cl"/>
</dbReference>
<evidence type="ECO:0008006" key="24">
    <source>
        <dbReference type="Google" id="ProtNLM"/>
    </source>
</evidence>
<evidence type="ECO:0000256" key="16">
    <source>
        <dbReference type="ARBA" id="ARBA00023242"/>
    </source>
</evidence>
<evidence type="ECO:0000256" key="4">
    <source>
        <dbReference type="ARBA" id="ARBA00022473"/>
    </source>
</evidence>
<dbReference type="InterPro" id="IPR019742">
    <property type="entry name" value="MacrogloblnA2_CS"/>
</dbReference>
<keyword evidence="16" id="KW-0539">Nucleus</keyword>
<dbReference type="Pfam" id="PF17791">
    <property type="entry name" value="MG3"/>
    <property type="match status" value="1"/>
</dbReference>
<feature type="domain" description="FCS-type" evidence="21">
    <location>
        <begin position="2249"/>
        <end position="2283"/>
    </location>
</feature>
<dbReference type="InterPro" id="IPR011626">
    <property type="entry name" value="Alpha-macroglobulin_TED"/>
</dbReference>
<evidence type="ECO:0000256" key="10">
    <source>
        <dbReference type="ARBA" id="ARBA00022833"/>
    </source>
</evidence>
<dbReference type="InterPro" id="IPR014756">
    <property type="entry name" value="Ig_E-set"/>
</dbReference>
<dbReference type="GO" id="GO:0005634">
    <property type="term" value="C:nucleus"/>
    <property type="evidence" value="ECO:0007669"/>
    <property type="project" value="UniProtKB-SubCell"/>
</dbReference>
<feature type="compositionally biased region" description="Low complexity" evidence="18">
    <location>
        <begin position="1469"/>
        <end position="1478"/>
    </location>
</feature>
<dbReference type="SUPFAM" id="SSF49410">
    <property type="entry name" value="Alpha-macroglobulin receptor domain"/>
    <property type="match status" value="1"/>
</dbReference>
<proteinExistence type="inferred from homology"/>
<feature type="region of interest" description="Disordered" evidence="18">
    <location>
        <begin position="2306"/>
        <end position="2384"/>
    </location>
</feature>
<feature type="compositionally biased region" description="Polar residues" evidence="18">
    <location>
        <begin position="2226"/>
        <end position="2237"/>
    </location>
</feature>
<dbReference type="Gene3D" id="2.20.130.20">
    <property type="match status" value="1"/>
</dbReference>
<dbReference type="Gene3D" id="1.50.10.20">
    <property type="match status" value="1"/>
</dbReference>
<evidence type="ECO:0000256" key="13">
    <source>
        <dbReference type="ARBA" id="ARBA00023125"/>
    </source>
</evidence>
<evidence type="ECO:0000256" key="5">
    <source>
        <dbReference type="ARBA" id="ARBA00022525"/>
    </source>
</evidence>
<dbReference type="Gene3D" id="3.30.60.160">
    <property type="match status" value="1"/>
</dbReference>
<dbReference type="FunFam" id="1.10.150.50:FF:000011">
    <property type="entry name" value="Polyhomeotic-like protein 2 isoform 1"/>
    <property type="match status" value="1"/>
</dbReference>
<gene>
    <name evidence="22" type="ORF">JEQ12_014976</name>
</gene>
<feature type="compositionally biased region" description="Pro residues" evidence="18">
    <location>
        <begin position="1941"/>
        <end position="1953"/>
    </location>
</feature>
<dbReference type="InterPro" id="IPR012313">
    <property type="entry name" value="Znf_FCS"/>
</dbReference>
<feature type="signal peptide" evidence="19">
    <location>
        <begin position="1"/>
        <end position="18"/>
    </location>
</feature>
<evidence type="ECO:0000259" key="20">
    <source>
        <dbReference type="PROSITE" id="PS50105"/>
    </source>
</evidence>
<keyword evidence="15" id="KW-0325">Glycoprotein</keyword>
<comment type="subcellular location">
    <subcellularLocation>
        <location evidence="1">Nucleus</location>
    </subcellularLocation>
    <subcellularLocation>
        <location evidence="2">Secreted</location>
    </subcellularLocation>
</comment>
<dbReference type="PANTHER" id="PTHR11412">
    <property type="entry name" value="MACROGLOBULIN / COMPLEMENT"/>
    <property type="match status" value="1"/>
</dbReference>
<dbReference type="InterPro" id="IPR038603">
    <property type="entry name" value="Znf_FCS_sf"/>
</dbReference>
<evidence type="ECO:0000256" key="9">
    <source>
        <dbReference type="ARBA" id="ARBA00022771"/>
    </source>
</evidence>
<sequence length="2462" mass="267436">MWAELLLGILALLPASAGKFLPRNYLVALPAHLKFPSTQRVCLDLSPGYSNVKFTVTLETKGKTHTLLQQFGLKTRHLHCSSFLVPLPSGGTEEVATVRVRGTGNNVYIEEKKNVLIQRQQNGIFIQTDKPVYSPGQEVHFRIVTLTSTFVPVNDQYSIVELQDPNNNRIAQWLNVVPKQGIVDLSFQLAPEATLGTYSVAVADGKTFGTFIVEEYVLPKFKVEVVEPKQLSMAEDSFLVKVCSRYTYGKPVQGVVHVSVCQKPYIYRYPDPERERLPDRCKKVSGHIDKAGCISTSVAMSMFNFTGYYYRQDINIMATVVEEGTGVEANTTQDIYISSQMGSMTFEDTNDYYYPNFPFSGKIRVKGHDGSLLKHHPVYLVIPGENGNINQILTTDNNGLAAFNLDTANWNGKSISLEGRFQLEETYDPKQEPRYYQNAYLHLQPFYNTTRSFLGIRRSSGILECGRPQEVLVDYYIHPADANPDQEITFSYYLIGKGNLEMEGQKHLKSRMQGLKGSFSLPLVFNSRLAPDPSLVVYAIFPSGGVIADKTQFSVEMCFDNQVSLDFSPSQQLPGADVDLQLRAAPGSLCAVRAVDESVLLLRPESELSNRSVYGMFPFWYNHYPYQVAEYDECPGFDHWNVPQPLIKPALEERWNNHLGVWRPRLSEKIDVFSFFQNVGLKILSNAKIKRPIDCSHQNLRHRVTIAEAVNDVSPTALKLTPSVRLEEVRQLESQVRQYFPETWLWDLFPVGYSGQESVHITIPDTITTWKAMTFCTSQSKGFGLSPTVGVTAFKPFFVDLTLPYSVVRGESFRLTATIFNYLKKCIRVQTSLAKSEEYRVEKQTDPQASTCLCADEAKSYHWNITAVKLGHVNFTISTKILNSNELCGGQKAFVPLEGGSDTLIKPVLVKPEGVLVEKTHSSLLCPRGKVASESISLEVPEDVVPDSAKAYVTVLGDVMGTALQNLDNLVQMPSGCGEQNMVLFAPIIYVLQYLEKTELLTEEIWSRAVGFLKLGYQRELMYKHSNGSYSAFGEQDGNGNTWLTAFVTKCFAQAQQFIFIDDKNIQDALEWMAGNQLSSGCYDNVGNLLHTAMKGGVDDEVSLTAYITAALLEMGKTTDDPMVSQGLQCLKSSVSSTTNLYTQALLAYTFSLAGDTDIRNILLGKLDQQAIVSGESIHWSQKPAPTSDASPWSQPEAVDVELTAYVLLTLLSKDDLTQKELVKATSIVAWLSKQQNAYGGFSSTQDTVVALQALAKYAATAYVQSKEVNVAVKSAQNFQHTFNVQAANRLVFQQKMLPHIPGVYTLEASGEGCVYAQIVLRYNILRPISVKAFSLSVKTRNTQCKQHTSLGSLVLTIQTSYVGSRSSSNMAIVEVKMLSGFSPVEGTNQLLLQQPLVKKVESEIDTLNIYLEELGKETQTYTFTISQSVLVTNLKPATIKVYDYYLPGLESERQLWGPWTSIMETESEQNSNSTNGSSGSGGSSRPQIAQMSLYERQAVQALQALQRQPNAAQYFHQFMLQQQLSNAQLHSLAAVQQATIAASRQASSPNTSTAQQQTTTTQASINLATTSAAQLISRSQSVSSPSATTLTQSVLLGNTTSPPLNQSQAQMYLRPQLGNLLQVNRTLGRNVPLASQLILMPNGAVAAVQQEAPSAQSPGVHTDADQVQNLAVRNQQASAQGPQMQGSAQKAIPPGASSVSSLSQASSQALAVAQASSGASGQSLNLSQAGGGSGTNIPGSMGPGGGGQAPGGLGQLPSSGMGGGGSCPRKGTGVVQPLPAAQAVTVSQGSQTEAESAAAKKAEADGTGQQSVGMNLTRTATPAPSQTLISSATYTQIQPHSLIQQQQQIHLQQKQVVIQQQIAIHHQQQFPHRQSQLLHTATHLQLAQQQQQQQQQQQATTLTAPQPPPGPPTQPVPPSPSQQPAQTLVVQPMLQSSPLSLPPDPAPKPPIPIQSKPPAAPLKPPQLGAAKMSAAQQPPPHIPVQVVGTRQPGTAQAQALGLAQLAAAVPTSRGMPGTVPPGQAHLASSPPSSQAPGALQECPPTLASGMTLAPVQGTAHVVKGGATTSSPVVAQVPAAFYMQSVHLPGKPQTLAVKRKAESEEERDDVSTLSSMIPAKTSPVVESPKAMEEKGGLGEKAEPVTSTNANTLSSDIVALAPAPSVPPPSLAMVSRQMGDSKPPQAIVKPQILTHIIEGFVIQEGAEPFPVGCSQLLKESEKPLQTGLTTGLNENQSGGPLGGDSPSAELDKKANLLKCEYCGKYAPAEQFRGSKRFCSMTCAKRYNVSCSHQFRLKRKKMKEFQEANYARVRRRGPRRGSSDIARAKIQGKRHRGQEDSSRGSDNSSYDEALSPTSPGPLSVRAGHGERDLGNPNTAPPTPELHGINPVFLSSNPSRWSVEEVYEFIASLQGCQEIAEEFRSQEIDGQALLLLKEEHLMSAMNIKLGPALKICAKINVLKET</sequence>
<evidence type="ECO:0000256" key="6">
    <source>
        <dbReference type="ARBA" id="ARBA00022690"/>
    </source>
</evidence>
<dbReference type="InterPro" id="IPR036595">
    <property type="entry name" value="A-macroglobulin_rcpt-bd_sf"/>
</dbReference>
<dbReference type="SMART" id="SM01361">
    <property type="entry name" value="A2M_recep"/>
    <property type="match status" value="1"/>
</dbReference>
<dbReference type="InterPro" id="IPR002890">
    <property type="entry name" value="MG2"/>
</dbReference>
<dbReference type="PROSITE" id="PS50105">
    <property type="entry name" value="SAM_DOMAIN"/>
    <property type="match status" value="1"/>
</dbReference>
<dbReference type="InterPro" id="IPR013761">
    <property type="entry name" value="SAM/pointed_sf"/>
</dbReference>
<dbReference type="Pfam" id="PF01835">
    <property type="entry name" value="MG2"/>
    <property type="match status" value="1"/>
</dbReference>
<dbReference type="Pfam" id="PF07703">
    <property type="entry name" value="A2M_BRD"/>
    <property type="match status" value="1"/>
</dbReference>
<keyword evidence="14" id="KW-1015">Disulfide bond</keyword>
<evidence type="ECO:0000256" key="11">
    <source>
        <dbReference type="ARBA" id="ARBA00022900"/>
    </source>
</evidence>
<feature type="compositionally biased region" description="Low complexity" evidence="18">
    <location>
        <begin position="1886"/>
        <end position="1905"/>
    </location>
</feature>
<keyword evidence="10" id="KW-0862">Zinc</keyword>
<evidence type="ECO:0000313" key="23">
    <source>
        <dbReference type="Proteomes" id="UP000664991"/>
    </source>
</evidence>
<feature type="compositionally biased region" description="Gly residues" evidence="18">
    <location>
        <begin position="1742"/>
        <end position="1767"/>
    </location>
</feature>
<dbReference type="Pfam" id="PF16616">
    <property type="entry name" value="PHC2_SAM_assoc"/>
    <property type="match status" value="1"/>
</dbReference>
<evidence type="ECO:0000256" key="2">
    <source>
        <dbReference type="ARBA" id="ARBA00004613"/>
    </source>
</evidence>
<dbReference type="PANTHER" id="PTHR11412:SF182">
    <property type="entry name" value="ALPHA-2-MACROGLOBULIN-LIKE PROTEIN 1"/>
    <property type="match status" value="1"/>
</dbReference>
<dbReference type="GO" id="GO:0008270">
    <property type="term" value="F:zinc ion binding"/>
    <property type="evidence" value="ECO:0007669"/>
    <property type="project" value="UniProtKB-KW"/>
</dbReference>
<evidence type="ECO:0000256" key="1">
    <source>
        <dbReference type="ARBA" id="ARBA00004123"/>
    </source>
</evidence>
<keyword evidence="13" id="KW-0238">DNA-binding</keyword>
<organism evidence="22 23">
    <name type="scientific">Ovis aries</name>
    <name type="common">Sheep</name>
    <dbReference type="NCBI Taxonomy" id="9940"/>
    <lineage>
        <taxon>Eukaryota</taxon>
        <taxon>Metazoa</taxon>
        <taxon>Chordata</taxon>
        <taxon>Craniata</taxon>
        <taxon>Vertebrata</taxon>
        <taxon>Euteleostomi</taxon>
        <taxon>Mammalia</taxon>
        <taxon>Eutheria</taxon>
        <taxon>Laurasiatheria</taxon>
        <taxon>Artiodactyla</taxon>
        <taxon>Ruminantia</taxon>
        <taxon>Pecora</taxon>
        <taxon>Bovidae</taxon>
        <taxon>Caprinae</taxon>
        <taxon>Ovis</taxon>
    </lineage>
</organism>
<dbReference type="GO" id="GO:0005615">
    <property type="term" value="C:extracellular space"/>
    <property type="evidence" value="ECO:0007669"/>
    <property type="project" value="InterPro"/>
</dbReference>
<feature type="region of interest" description="Disordered" evidence="18">
    <location>
        <begin position="1722"/>
        <end position="1814"/>
    </location>
</feature>
<dbReference type="GO" id="GO:0004867">
    <property type="term" value="F:serine-type endopeptidase inhibitor activity"/>
    <property type="evidence" value="ECO:0007669"/>
    <property type="project" value="UniProtKB-KW"/>
</dbReference>
<dbReference type="Gene3D" id="2.60.40.10">
    <property type="entry name" value="Immunoglobulins"/>
    <property type="match status" value="2"/>
</dbReference>
<keyword evidence="7" id="KW-0479">Metal-binding</keyword>
<evidence type="ECO:0000256" key="17">
    <source>
        <dbReference type="PROSITE-ProRule" id="PRU00367"/>
    </source>
</evidence>
<evidence type="ECO:0000256" key="18">
    <source>
        <dbReference type="SAM" id="MobiDB-lite"/>
    </source>
</evidence>
<name>A0A836AKA5_SHEEP</name>
<dbReference type="Gene3D" id="2.60.120.1540">
    <property type="match status" value="1"/>
</dbReference>
<comment type="similarity">
    <text evidence="3">Belongs to the protease inhibitor I39 (alpha-2-macroglobulin) family.</text>
</comment>
<evidence type="ECO:0000256" key="15">
    <source>
        <dbReference type="ARBA" id="ARBA00023180"/>
    </source>
</evidence>
<dbReference type="SMART" id="SM01359">
    <property type="entry name" value="A2M_N_2"/>
    <property type="match status" value="1"/>
</dbReference>
<feature type="region of interest" description="Disordered" evidence="18">
    <location>
        <begin position="1675"/>
        <end position="1701"/>
    </location>
</feature>
<keyword evidence="8 19" id="KW-0732">Signal</keyword>
<feature type="compositionally biased region" description="Pro residues" evidence="18">
    <location>
        <begin position="1906"/>
        <end position="1922"/>
    </location>
</feature>
<dbReference type="InterPro" id="IPR001660">
    <property type="entry name" value="SAM"/>
</dbReference>
<dbReference type="Pfam" id="PF00207">
    <property type="entry name" value="A2M"/>
    <property type="match status" value="1"/>
</dbReference>
<dbReference type="InterPro" id="IPR041813">
    <property type="entry name" value="A2M_TED"/>
</dbReference>
<evidence type="ECO:0000313" key="22">
    <source>
        <dbReference type="EMBL" id="KAG5212547.1"/>
    </source>
</evidence>
<dbReference type="PROSITE" id="PS51024">
    <property type="entry name" value="ZF_FCS"/>
    <property type="match status" value="1"/>
</dbReference>
<feature type="region of interest" description="Disordered" evidence="18">
    <location>
        <begin position="2094"/>
        <end position="2144"/>
    </location>
</feature>
<evidence type="ECO:0000256" key="14">
    <source>
        <dbReference type="ARBA" id="ARBA00023157"/>
    </source>
</evidence>
<evidence type="ECO:0000256" key="7">
    <source>
        <dbReference type="ARBA" id="ARBA00022723"/>
    </source>
</evidence>
<feature type="compositionally biased region" description="Polar residues" evidence="18">
    <location>
        <begin position="1675"/>
        <end position="1689"/>
    </location>
</feature>
<keyword evidence="5" id="KW-0964">Secreted</keyword>
<dbReference type="CDD" id="cd02897">
    <property type="entry name" value="A2M_2"/>
    <property type="match status" value="1"/>
</dbReference>
<dbReference type="GO" id="GO:0003677">
    <property type="term" value="F:DNA binding"/>
    <property type="evidence" value="ECO:0007669"/>
    <property type="project" value="UniProtKB-KW"/>
</dbReference>